<comment type="subcellular location">
    <subcellularLocation>
        <location evidence="1">Cytoplasm</location>
        <location evidence="1">Cytoskeleton</location>
    </subcellularLocation>
</comment>
<dbReference type="Proteomes" id="UP000017836">
    <property type="component" value="Unassembled WGS sequence"/>
</dbReference>
<evidence type="ECO:0000256" key="4">
    <source>
        <dbReference type="ARBA" id="ARBA00022701"/>
    </source>
</evidence>
<evidence type="ECO:0000256" key="6">
    <source>
        <dbReference type="SAM" id="Coils"/>
    </source>
</evidence>
<dbReference type="eggNOG" id="ENOG502QUCW">
    <property type="taxonomic scope" value="Eukaryota"/>
</dbReference>
<evidence type="ECO:0000313" key="10">
    <source>
        <dbReference type="EMBL" id="ERN13622.1"/>
    </source>
</evidence>
<organism evidence="10 11">
    <name type="scientific">Amborella trichopoda</name>
    <dbReference type="NCBI Taxonomy" id="13333"/>
    <lineage>
        <taxon>Eukaryota</taxon>
        <taxon>Viridiplantae</taxon>
        <taxon>Streptophyta</taxon>
        <taxon>Embryophyta</taxon>
        <taxon>Tracheophyta</taxon>
        <taxon>Spermatophyta</taxon>
        <taxon>Magnoliopsida</taxon>
        <taxon>Amborellales</taxon>
        <taxon>Amborellaceae</taxon>
        <taxon>Amborella</taxon>
    </lineage>
</organism>
<feature type="compositionally biased region" description="Basic and acidic residues" evidence="7">
    <location>
        <begin position="381"/>
        <end position="396"/>
    </location>
</feature>
<feature type="compositionally biased region" description="Polar residues" evidence="7">
    <location>
        <begin position="397"/>
        <end position="409"/>
    </location>
</feature>
<feature type="region of interest" description="Disordered" evidence="7">
    <location>
        <begin position="429"/>
        <end position="466"/>
    </location>
</feature>
<dbReference type="GO" id="GO:0005874">
    <property type="term" value="C:microtubule"/>
    <property type="evidence" value="ECO:0007669"/>
    <property type="project" value="UniProtKB-KW"/>
</dbReference>
<dbReference type="Pfam" id="PF06886">
    <property type="entry name" value="TPX2"/>
    <property type="match status" value="1"/>
</dbReference>
<dbReference type="OMA" id="KWHIFSA"/>
<keyword evidence="3" id="KW-0963">Cytoplasm</keyword>
<keyword evidence="11" id="KW-1185">Reference proteome</keyword>
<protein>
    <recommendedName>
        <fullName evidence="9">TPX2 C-terminal domain-containing protein</fullName>
    </recommendedName>
</protein>
<dbReference type="STRING" id="13333.W1PUB6"/>
<feature type="coiled-coil region" evidence="6">
    <location>
        <begin position="491"/>
        <end position="526"/>
    </location>
</feature>
<keyword evidence="6" id="KW-0175">Coiled coil</keyword>
<keyword evidence="4" id="KW-0493">Microtubule</keyword>
<evidence type="ECO:0000256" key="1">
    <source>
        <dbReference type="ARBA" id="ARBA00004245"/>
    </source>
</evidence>
<feature type="signal peptide" evidence="8">
    <location>
        <begin position="1"/>
        <end position="17"/>
    </location>
</feature>
<reference evidence="11" key="1">
    <citation type="journal article" date="2013" name="Science">
        <title>The Amborella genome and the evolution of flowering plants.</title>
        <authorList>
            <consortium name="Amborella Genome Project"/>
        </authorList>
    </citation>
    <scope>NUCLEOTIDE SEQUENCE [LARGE SCALE GENOMIC DNA]</scope>
</reference>
<name>W1PUB6_AMBTC</name>
<dbReference type="PANTHER" id="PTHR47067:SF7">
    <property type="entry name" value="TPX2 (TARGETING PROTEIN FOR XKLP2) PROTEIN FAMILY"/>
    <property type="match status" value="1"/>
</dbReference>
<evidence type="ECO:0000259" key="9">
    <source>
        <dbReference type="Pfam" id="PF06886"/>
    </source>
</evidence>
<feature type="compositionally biased region" description="Polar residues" evidence="7">
    <location>
        <begin position="430"/>
        <end position="461"/>
    </location>
</feature>
<keyword evidence="8" id="KW-0732">Signal</keyword>
<evidence type="ECO:0000256" key="2">
    <source>
        <dbReference type="ARBA" id="ARBA00005885"/>
    </source>
</evidence>
<keyword evidence="5" id="KW-0206">Cytoskeleton</keyword>
<feature type="region of interest" description="Disordered" evidence="7">
    <location>
        <begin position="554"/>
        <end position="607"/>
    </location>
</feature>
<dbReference type="EMBL" id="KI392567">
    <property type="protein sequence ID" value="ERN13622.1"/>
    <property type="molecule type" value="Genomic_DNA"/>
</dbReference>
<feature type="region of interest" description="Disordered" evidence="7">
    <location>
        <begin position="370"/>
        <end position="409"/>
    </location>
</feature>
<comment type="similarity">
    <text evidence="2">Belongs to the TPX2 family.</text>
</comment>
<feature type="region of interest" description="Disordered" evidence="7">
    <location>
        <begin position="310"/>
        <end position="333"/>
    </location>
</feature>
<evidence type="ECO:0000256" key="5">
    <source>
        <dbReference type="ARBA" id="ARBA00023212"/>
    </source>
</evidence>
<dbReference type="InterPro" id="IPR027329">
    <property type="entry name" value="TPX2_C"/>
</dbReference>
<feature type="compositionally biased region" description="Low complexity" evidence="7">
    <location>
        <begin position="586"/>
        <end position="597"/>
    </location>
</feature>
<dbReference type="AlphaFoldDB" id="W1PUB6"/>
<dbReference type="PANTHER" id="PTHR47067">
    <property type="entry name" value="TPX2 (TARGETING PROTEIN FOR XKLP2) PROTEIN FAMILY-RELATED"/>
    <property type="match status" value="1"/>
</dbReference>
<evidence type="ECO:0000256" key="8">
    <source>
        <dbReference type="SAM" id="SignalP"/>
    </source>
</evidence>
<accession>W1PUB6</accession>
<evidence type="ECO:0000256" key="3">
    <source>
        <dbReference type="ARBA" id="ARBA00022490"/>
    </source>
</evidence>
<dbReference type="HOGENOM" id="CLU_028372_0_0_1"/>
<sequence>MIGSGPLWASLPDLGLGPLLFLILEEEASVFTCFLPAFMADSTCVLHLPYHPDKTQESDSKGKMMLGESISFGRFATDPSVSWEKWSAFSHNRYLDEVEKFSKPGSVAQKKAYFEAHYKRIAAKKAASLLEQAQSVESNTQAEKSNAVAESEELGISTDENACENLSRWNEVSVLEESKVPANEPACENHSQCNGVSESQKFEVLSTNESQSQCDEVSELEDFDAPANANACENQSQNVEFTAIPEPTDLDGCFHGDMMDKAEVFGEEVALGNEITSYLAPVKEEEGIVEEKLIISDGQAHVEDLVQLRDDGTRKPDARIEPGRSDQIDKSPLKENCSANRENFAGKDKNLVQTPLPRDAQIMRKLKLHHASPAKPAPFNNKKENRCKSKSERDSKQSSQGKRSVQNSLHMSLSLAPGNSLRTLEKIHQSEVSNSGRVANSSPVTKNSNLETGRTLLSTPPTGIRRSFVSTPSSSFSLRSDERAAKRREFFLRLEERSNAKEAQKAQLQEKTKKEVDLELKRLRQSLNFKATTMPDFYGSVTEVAKKQIKKIPLTRPVSPKLGRKLHSKTTLGLESSRPPKPTNTKSGGSKVASKKSPIVEKQTGFK</sequence>
<feature type="domain" description="TPX2 C-terminal" evidence="9">
    <location>
        <begin position="476"/>
        <end position="555"/>
    </location>
</feature>
<feature type="chain" id="PRO_5005377453" description="TPX2 C-terminal domain-containing protein" evidence="8">
    <location>
        <begin position="18"/>
        <end position="607"/>
    </location>
</feature>
<dbReference type="InterPro" id="IPR044216">
    <property type="entry name" value="WDL7"/>
</dbReference>
<dbReference type="Gramene" id="ERN13622">
    <property type="protein sequence ID" value="ERN13622"/>
    <property type="gene ID" value="AMTR_s00049p00082840"/>
</dbReference>
<gene>
    <name evidence="10" type="ORF">AMTR_s00049p00082840</name>
</gene>
<evidence type="ECO:0000256" key="7">
    <source>
        <dbReference type="SAM" id="MobiDB-lite"/>
    </source>
</evidence>
<proteinExistence type="inferred from homology"/>
<evidence type="ECO:0000313" key="11">
    <source>
        <dbReference type="Proteomes" id="UP000017836"/>
    </source>
</evidence>